<sequence>MKIPESTHRHSHSSESSKARQANHRKNSSNCSSASNSTLKSVELNPSEDHLAVVNEEFSETYKLVKEPSFLTLLESAIGNIETKIEHLNSIDNLYTAIAELEIRDPRLMPKIFSEIMKIYINSYPDEYKQLFS</sequence>
<dbReference type="EMBL" id="MPUH01000039">
    <property type="protein sequence ID" value="OMJ93677.1"/>
    <property type="molecule type" value="Genomic_DNA"/>
</dbReference>
<proteinExistence type="predicted"/>
<evidence type="ECO:0000313" key="3">
    <source>
        <dbReference type="Proteomes" id="UP000187209"/>
    </source>
</evidence>
<dbReference type="Proteomes" id="UP000187209">
    <property type="component" value="Unassembled WGS sequence"/>
</dbReference>
<reference evidence="2 3" key="1">
    <citation type="submission" date="2016-11" db="EMBL/GenBank/DDBJ databases">
        <title>The macronuclear genome of Stentor coeruleus: a giant cell with tiny introns.</title>
        <authorList>
            <person name="Slabodnick M."/>
            <person name="Ruby J.G."/>
            <person name="Reiff S.B."/>
            <person name="Swart E.C."/>
            <person name="Gosai S."/>
            <person name="Prabakaran S."/>
            <person name="Witkowska E."/>
            <person name="Larue G.E."/>
            <person name="Fisher S."/>
            <person name="Freeman R.M."/>
            <person name="Gunawardena J."/>
            <person name="Chu W."/>
            <person name="Stover N.A."/>
            <person name="Gregory B.D."/>
            <person name="Nowacki M."/>
            <person name="Derisi J."/>
            <person name="Roy S.W."/>
            <person name="Marshall W.F."/>
            <person name="Sood P."/>
        </authorList>
    </citation>
    <scope>NUCLEOTIDE SEQUENCE [LARGE SCALE GENOMIC DNA]</scope>
    <source>
        <strain evidence="2">WM001</strain>
    </source>
</reference>
<evidence type="ECO:0000313" key="2">
    <source>
        <dbReference type="EMBL" id="OMJ93677.1"/>
    </source>
</evidence>
<organism evidence="2 3">
    <name type="scientific">Stentor coeruleus</name>
    <dbReference type="NCBI Taxonomy" id="5963"/>
    <lineage>
        <taxon>Eukaryota</taxon>
        <taxon>Sar</taxon>
        <taxon>Alveolata</taxon>
        <taxon>Ciliophora</taxon>
        <taxon>Postciliodesmatophora</taxon>
        <taxon>Heterotrichea</taxon>
        <taxon>Heterotrichida</taxon>
        <taxon>Stentoridae</taxon>
        <taxon>Stentor</taxon>
    </lineage>
</organism>
<feature type="region of interest" description="Disordered" evidence="1">
    <location>
        <begin position="1"/>
        <end position="46"/>
    </location>
</feature>
<accession>A0A1R2CXE3</accession>
<dbReference type="AlphaFoldDB" id="A0A1R2CXE3"/>
<keyword evidence="3" id="KW-1185">Reference proteome</keyword>
<name>A0A1R2CXE3_9CILI</name>
<comment type="caution">
    <text evidence="2">The sequence shown here is derived from an EMBL/GenBank/DDBJ whole genome shotgun (WGS) entry which is preliminary data.</text>
</comment>
<feature type="compositionally biased region" description="Basic and acidic residues" evidence="1">
    <location>
        <begin position="1"/>
        <end position="18"/>
    </location>
</feature>
<feature type="compositionally biased region" description="Low complexity" evidence="1">
    <location>
        <begin position="28"/>
        <end position="37"/>
    </location>
</feature>
<gene>
    <name evidence="2" type="ORF">SteCoe_3379</name>
</gene>
<evidence type="ECO:0000256" key="1">
    <source>
        <dbReference type="SAM" id="MobiDB-lite"/>
    </source>
</evidence>
<protein>
    <submittedName>
        <fullName evidence="2">Uncharacterized protein</fullName>
    </submittedName>
</protein>